<dbReference type="RefSeq" id="WP_075899926.1">
    <property type="nucleotide sequence ID" value="NZ_MKZS01000001.1"/>
</dbReference>
<dbReference type="EMBL" id="MKZS01000001">
    <property type="protein sequence ID" value="OLT60043.1"/>
    <property type="molecule type" value="Genomic_DNA"/>
</dbReference>
<sequence>MEPTPEELLAGSTVIFNVVVPPHILQPTQSNQQSEADVVVQLRPLTIGTFGLIMKAGKNDPGLIPLLMIKESLVKPALSLEQVKKMHLGLVNFLIAQIRQISGLTEKKT</sequence>
<dbReference type="Proteomes" id="UP000186657">
    <property type="component" value="Unassembled WGS sequence"/>
</dbReference>
<evidence type="ECO:0000313" key="1">
    <source>
        <dbReference type="EMBL" id="OLT60043.1"/>
    </source>
</evidence>
<comment type="caution">
    <text evidence="1">The sequence shown here is derived from an EMBL/GenBank/DDBJ whole genome shotgun (WGS) entry which is preliminary data.</text>
</comment>
<evidence type="ECO:0000313" key="2">
    <source>
        <dbReference type="Proteomes" id="UP000186657"/>
    </source>
</evidence>
<organism evidence="1 2">
    <name type="scientific">Moorena bouillonii PNG</name>
    <dbReference type="NCBI Taxonomy" id="568701"/>
    <lineage>
        <taxon>Bacteria</taxon>
        <taxon>Bacillati</taxon>
        <taxon>Cyanobacteriota</taxon>
        <taxon>Cyanophyceae</taxon>
        <taxon>Coleofasciculales</taxon>
        <taxon>Coleofasciculaceae</taxon>
        <taxon>Moorena</taxon>
    </lineage>
</organism>
<reference evidence="1 2" key="1">
    <citation type="submission" date="2016-10" db="EMBL/GenBank/DDBJ databases">
        <title>Comparative genomics uncovers the prolific and rare metabolic potential of the cyanobacterial genus Moorea.</title>
        <authorList>
            <person name="Leao T."/>
            <person name="Castelao G."/>
            <person name="Korobeynikov A."/>
            <person name="Monroe E.A."/>
            <person name="Podell S."/>
            <person name="Glukhov E."/>
            <person name="Allen E."/>
            <person name="Gerwick W.H."/>
            <person name="Gerwick L."/>
        </authorList>
    </citation>
    <scope>NUCLEOTIDE SEQUENCE [LARGE SCALE GENOMIC DNA]</scope>
    <source>
        <strain evidence="1 2">PNG5-198</strain>
    </source>
</reference>
<proteinExistence type="predicted"/>
<protein>
    <submittedName>
        <fullName evidence="1">Uncharacterized protein</fullName>
    </submittedName>
</protein>
<keyword evidence="2" id="KW-1185">Reference proteome</keyword>
<name>A0A1U7N268_9CYAN</name>
<accession>A0A1U7N268</accession>
<dbReference type="AlphaFoldDB" id="A0A1U7N268"/>
<gene>
    <name evidence="1" type="ORF">BJP37_14420</name>
</gene>